<organism evidence="2">
    <name type="scientific">Amphimedon queenslandica</name>
    <name type="common">Sponge</name>
    <dbReference type="NCBI Taxonomy" id="400682"/>
    <lineage>
        <taxon>Eukaryota</taxon>
        <taxon>Metazoa</taxon>
        <taxon>Porifera</taxon>
        <taxon>Demospongiae</taxon>
        <taxon>Heteroscleromorpha</taxon>
        <taxon>Haplosclerida</taxon>
        <taxon>Niphatidae</taxon>
        <taxon>Amphimedon</taxon>
    </lineage>
</organism>
<name>A0A1X7SWC9_AMPQE</name>
<accession>A0A1X7SWC9</accession>
<dbReference type="AlphaFoldDB" id="A0A1X7SWC9"/>
<proteinExistence type="predicted"/>
<feature type="region of interest" description="Disordered" evidence="1">
    <location>
        <begin position="25"/>
        <end position="47"/>
    </location>
</feature>
<dbReference type="EnsemblMetazoa" id="Aqu2.1.06287_001">
    <property type="protein sequence ID" value="Aqu2.1.06287_001"/>
    <property type="gene ID" value="Aqu2.1.06287"/>
</dbReference>
<reference evidence="2" key="1">
    <citation type="submission" date="2017-05" db="UniProtKB">
        <authorList>
            <consortium name="EnsemblMetazoa"/>
        </authorList>
    </citation>
    <scope>IDENTIFICATION</scope>
</reference>
<sequence length="236" mass="27484">MSRRIIQNFRKVVLELQSASDDLAALGESSDHPVVISSSSDEEEDVKEKDEYIYIFESDEEPESDEECYFQKTKKVKREICSDNEDETPLFTKAGSPIYETPLSTYKCEEIIEILLNKNIDEKKVCHERPRHIEESATFVINLDSLRHPDDVKKDDFGKWKYSGSHLQSFLFSETENGDIEVKKIDDTDSCSSLENVIQLRRIHCKHPSNSQFQKLMAFVSGKWHVQLLQWDFRSH</sequence>
<protein>
    <submittedName>
        <fullName evidence="2">Uncharacterized protein</fullName>
    </submittedName>
</protein>
<evidence type="ECO:0000313" key="2">
    <source>
        <dbReference type="EnsemblMetazoa" id="Aqu2.1.06287_001"/>
    </source>
</evidence>
<evidence type="ECO:0000256" key="1">
    <source>
        <dbReference type="SAM" id="MobiDB-lite"/>
    </source>
</evidence>
<dbReference type="InParanoid" id="A0A1X7SWC9"/>